<organism evidence="1 2">
    <name type="scientific">Actinomadura rudentiformis</name>
    <dbReference type="NCBI Taxonomy" id="359158"/>
    <lineage>
        <taxon>Bacteria</taxon>
        <taxon>Bacillati</taxon>
        <taxon>Actinomycetota</taxon>
        <taxon>Actinomycetes</taxon>
        <taxon>Streptosporangiales</taxon>
        <taxon>Thermomonosporaceae</taxon>
        <taxon>Actinomadura</taxon>
    </lineage>
</organism>
<keyword evidence="2" id="KW-1185">Reference proteome</keyword>
<gene>
    <name evidence="1" type="ORF">F8566_46770</name>
</gene>
<evidence type="ECO:0000313" key="1">
    <source>
        <dbReference type="EMBL" id="KAB2339779.1"/>
    </source>
</evidence>
<dbReference type="AlphaFoldDB" id="A0A6H9Y8Y1"/>
<reference evidence="1 2" key="1">
    <citation type="submission" date="2019-09" db="EMBL/GenBank/DDBJ databases">
        <title>Actinomadura physcomitrii sp. nov., a novel actinomycete isolated from moss [Physcomitrium sphaericum (Ludw) Fuernr].</title>
        <authorList>
            <person name="Zhuang X."/>
            <person name="Liu C."/>
        </authorList>
    </citation>
    <scope>NUCLEOTIDE SEQUENCE [LARGE SCALE GENOMIC DNA]</scope>
    <source>
        <strain evidence="1 2">HMC1</strain>
    </source>
</reference>
<evidence type="ECO:0000313" key="2">
    <source>
        <dbReference type="Proteomes" id="UP000468735"/>
    </source>
</evidence>
<sequence length="100" mass="10900">MESIVAAGVWLYDGVVPTTVNVVMLDYDFWHVIAEANGDLEPGEVPQLNEEGRLYYLKYLPAGRPDDGGRPFWPSSQGFHTLAEAVAAAEAALPGPVVWK</sequence>
<dbReference type="RefSeq" id="WP_151570422.1">
    <property type="nucleotide sequence ID" value="NZ_WBMT01000033.1"/>
</dbReference>
<dbReference type="OrthoDB" id="5192382at2"/>
<dbReference type="Proteomes" id="UP000468735">
    <property type="component" value="Unassembled WGS sequence"/>
</dbReference>
<protein>
    <submittedName>
        <fullName evidence="1">Uncharacterized protein</fullName>
    </submittedName>
</protein>
<comment type="caution">
    <text evidence="1">The sequence shown here is derived from an EMBL/GenBank/DDBJ whole genome shotgun (WGS) entry which is preliminary data.</text>
</comment>
<name>A0A6H9Y8Y1_9ACTN</name>
<proteinExistence type="predicted"/>
<dbReference type="EMBL" id="WBMT01000033">
    <property type="protein sequence ID" value="KAB2339779.1"/>
    <property type="molecule type" value="Genomic_DNA"/>
</dbReference>
<accession>A0A6H9Y8Y1</accession>